<reference evidence="1 2" key="1">
    <citation type="submission" date="2015-01" db="EMBL/GenBank/DDBJ databases">
        <title>Evolution of Trichinella species and genotypes.</title>
        <authorList>
            <person name="Korhonen P.K."/>
            <person name="Edoardo P."/>
            <person name="Giuseppe L.R."/>
            <person name="Gasser R.B."/>
        </authorList>
    </citation>
    <scope>NUCLEOTIDE SEQUENCE [LARGE SCALE GENOMIC DNA]</scope>
    <source>
        <strain evidence="1">ISS120</strain>
    </source>
</reference>
<comment type="caution">
    <text evidence="1">The sequence shown here is derived from an EMBL/GenBank/DDBJ whole genome shotgun (WGS) entry which is preliminary data.</text>
</comment>
<proteinExistence type="predicted"/>
<dbReference type="AlphaFoldDB" id="A0A0V1DDY2"/>
<protein>
    <submittedName>
        <fullName evidence="1">Uncharacterized protein</fullName>
    </submittedName>
</protein>
<gene>
    <name evidence="1" type="ORF">T03_2954</name>
</gene>
<name>A0A0V1DDY2_TRIBR</name>
<dbReference type="EMBL" id="JYDI01000013">
    <property type="protein sequence ID" value="KRY59362.1"/>
    <property type="molecule type" value="Genomic_DNA"/>
</dbReference>
<keyword evidence="2" id="KW-1185">Reference proteome</keyword>
<evidence type="ECO:0000313" key="2">
    <source>
        <dbReference type="Proteomes" id="UP000054653"/>
    </source>
</evidence>
<sequence>MEVLWQFIPFLDEDGMMRFTGRLQRSSLPKKPTNQYSSRMTVATALKRHIRSIIAKCTPA</sequence>
<dbReference type="Proteomes" id="UP000054653">
    <property type="component" value="Unassembled WGS sequence"/>
</dbReference>
<accession>A0A0V1DDY2</accession>
<organism evidence="1 2">
    <name type="scientific">Trichinella britovi</name>
    <name type="common">Parasitic roundworm</name>
    <dbReference type="NCBI Taxonomy" id="45882"/>
    <lineage>
        <taxon>Eukaryota</taxon>
        <taxon>Metazoa</taxon>
        <taxon>Ecdysozoa</taxon>
        <taxon>Nematoda</taxon>
        <taxon>Enoplea</taxon>
        <taxon>Dorylaimia</taxon>
        <taxon>Trichinellida</taxon>
        <taxon>Trichinellidae</taxon>
        <taxon>Trichinella</taxon>
    </lineage>
</organism>
<evidence type="ECO:0000313" key="1">
    <source>
        <dbReference type="EMBL" id="KRY59362.1"/>
    </source>
</evidence>